<protein>
    <recommendedName>
        <fullName evidence="3">SMP domain-containing protein</fullName>
    </recommendedName>
</protein>
<evidence type="ECO:0008006" key="3">
    <source>
        <dbReference type="Google" id="ProtNLM"/>
    </source>
</evidence>
<dbReference type="Proteomes" id="UP000266723">
    <property type="component" value="Unassembled WGS sequence"/>
</dbReference>
<sequence>MMGTQVLALTRAFTPLVNSSVGQVTPVQMTAQATQTTAQTSRDAARVAQIAAQGARTAAQTVEDRAVDDLESWR</sequence>
<name>A0ABQ7CJV6_BRACR</name>
<evidence type="ECO:0000313" key="1">
    <source>
        <dbReference type="EMBL" id="KAF3552113.1"/>
    </source>
</evidence>
<proteinExistence type="predicted"/>
<reference evidence="1 2" key="1">
    <citation type="journal article" date="2020" name="BMC Genomics">
        <title>Intraspecific diversification of the crop wild relative Brassica cretica Lam. using demographic model selection.</title>
        <authorList>
            <person name="Kioukis A."/>
            <person name="Michalopoulou V.A."/>
            <person name="Briers L."/>
            <person name="Pirintsos S."/>
            <person name="Studholme D.J."/>
            <person name="Pavlidis P."/>
            <person name="Sarris P.F."/>
        </authorList>
    </citation>
    <scope>NUCLEOTIDE SEQUENCE [LARGE SCALE GENOMIC DNA]</scope>
    <source>
        <strain evidence="2">cv. PFS-1207/04</strain>
    </source>
</reference>
<evidence type="ECO:0000313" key="2">
    <source>
        <dbReference type="Proteomes" id="UP000266723"/>
    </source>
</evidence>
<gene>
    <name evidence="1" type="ORF">DY000_02006102</name>
</gene>
<keyword evidence="2" id="KW-1185">Reference proteome</keyword>
<organism evidence="1 2">
    <name type="scientific">Brassica cretica</name>
    <name type="common">Mustard</name>
    <dbReference type="NCBI Taxonomy" id="69181"/>
    <lineage>
        <taxon>Eukaryota</taxon>
        <taxon>Viridiplantae</taxon>
        <taxon>Streptophyta</taxon>
        <taxon>Embryophyta</taxon>
        <taxon>Tracheophyta</taxon>
        <taxon>Spermatophyta</taxon>
        <taxon>Magnoliopsida</taxon>
        <taxon>eudicotyledons</taxon>
        <taxon>Gunneridae</taxon>
        <taxon>Pentapetalae</taxon>
        <taxon>rosids</taxon>
        <taxon>malvids</taxon>
        <taxon>Brassicales</taxon>
        <taxon>Brassicaceae</taxon>
        <taxon>Brassiceae</taxon>
        <taxon>Brassica</taxon>
    </lineage>
</organism>
<dbReference type="EMBL" id="QGKV02000832">
    <property type="protein sequence ID" value="KAF3552113.1"/>
    <property type="molecule type" value="Genomic_DNA"/>
</dbReference>
<accession>A0ABQ7CJV6</accession>
<comment type="caution">
    <text evidence="1">The sequence shown here is derived from an EMBL/GenBank/DDBJ whole genome shotgun (WGS) entry which is preliminary data.</text>
</comment>